<feature type="region of interest" description="Disordered" evidence="2">
    <location>
        <begin position="797"/>
        <end position="878"/>
    </location>
</feature>
<reference evidence="3 4" key="1">
    <citation type="submission" date="2024-09" db="EMBL/GenBank/DDBJ databases">
        <title>Chromosome-scale assembly of Riccia sorocarpa.</title>
        <authorList>
            <person name="Paukszto L."/>
        </authorList>
    </citation>
    <scope>NUCLEOTIDE SEQUENCE [LARGE SCALE GENOMIC DNA]</scope>
    <source>
        <strain evidence="3">LP-2024</strain>
        <tissue evidence="3">Aerial parts of the thallus</tissue>
    </source>
</reference>
<dbReference type="PANTHER" id="PTHR33701">
    <property type="entry name" value="TRANSMEMBRANE PROTEIN"/>
    <property type="match status" value="1"/>
</dbReference>
<evidence type="ECO:0000313" key="3">
    <source>
        <dbReference type="EMBL" id="KAL3691132.1"/>
    </source>
</evidence>
<keyword evidence="4" id="KW-1185">Reference proteome</keyword>
<feature type="compositionally biased region" description="Polar residues" evidence="2">
    <location>
        <begin position="124"/>
        <end position="139"/>
    </location>
</feature>
<keyword evidence="1" id="KW-0175">Coiled coil</keyword>
<protein>
    <submittedName>
        <fullName evidence="3">Uncharacterized protein</fullName>
    </submittedName>
</protein>
<dbReference type="Proteomes" id="UP001633002">
    <property type="component" value="Unassembled WGS sequence"/>
</dbReference>
<feature type="compositionally biased region" description="Polar residues" evidence="2">
    <location>
        <begin position="644"/>
        <end position="660"/>
    </location>
</feature>
<evidence type="ECO:0000256" key="2">
    <source>
        <dbReference type="SAM" id="MobiDB-lite"/>
    </source>
</evidence>
<proteinExistence type="predicted"/>
<sequence>MPLHLECKWEGKGSAFSVLTSRCSEMISGLPALHHVASGEAPFLMTSLRHFLVLIWFRCSAVLVLKLAVADEVRGATAGRFRSCRRSASDLFPKEEEQPPELPEMTPLRWRSSRSQNAQAQNSGEQWTPSRADSGSSSMGRDIGSPAEQTASQPAIASELPSVQSRRSPPEAMPLPGIPVKNEDVSSNGDFTVRKDAVTPEPRVRGHSRSLSTGTNPKSFVEIPPASKGEPTEEIVEFQPVDLDQKYRQKELLKHITAAKIQNREESLLNNASLPIQEVRKAPTADEPAAMTIDFLRARLLAERQASKATKQQMAQVTKKIADLEARLAAEVELRLAEVELRKKAEVALQEALVKLNQKSVPGEEAIKDASASSASKPRNVEKGIIKANDGISEEPRSSTARESLDKTVVREDSSDTNVVNDTGTTAQAPSVVGPRSDNGSTSSQTSDSASSSGTDCSSPSRSEKREETKASAEERLRALWSQLGQEMTALAGVKGDDDKLELMGWMEKVPKVLQNKLPESVKTPVRTKLGVILPQTSLNIVEKPVGSKVEEGSANVQNMTVLVEQEEPHGNASNQAQRTAVKEEDDLPALVTPEGDVVLENGAKGGVVHSQTGTMPAVVTEGRTNGPFSPSLPKSKSFDASRQAETQNPRCKSFDSSFQPRPKTKSFDLSPDVTAGDPSQRATVNGRIETLDDQPANSGVTDELIHDEDAEELPNGIYLHHSKDDDSSLRRSSSSHMFGRTPDRRPSSRGFHSPGSRSERGSSRERFPSAGGTPDLVGEMDWSVREMKDRASRDIYYPPVVSSNGARPDGGHYTSRVERASDEPLYRTGPGPRWDPQMADPSWVQRHEGRISDPNHSHSSSEDGSGIPHPSERDMRGTYSYPEREHLDHDMHYRTAYRQRAEYGARGNYYRSMPPWQDFDTPGIIRSRSVGSQRPYPHPSPFTAGDPYLAQNMDAAGYSNYHGRSETFYEPPAAPNRADYYQHYGMPGPRPSSMNGYAVPPEKQQPVNGRYTTWEGGSLQQERSMPVAPAEDGPGEAGEVLKALRIAKQQIKSSAGEQQAYMTAQYTVSSEHRYGGGQVSKTSYTVEAPVGYAPRVTKAIHEGWLLEGKPKRLGMDGGTPQITDMNATPGPIANSNEESSYVEKLNVGRGIQFFFS</sequence>
<feature type="region of interest" description="Disordered" evidence="2">
    <location>
        <begin position="719"/>
        <end position="781"/>
    </location>
</feature>
<feature type="compositionally biased region" description="Polar residues" evidence="2">
    <location>
        <begin position="209"/>
        <end position="218"/>
    </location>
</feature>
<feature type="compositionally biased region" description="Basic and acidic residues" evidence="2">
    <location>
        <begin position="192"/>
        <end position="204"/>
    </location>
</feature>
<gene>
    <name evidence="3" type="ORF">R1sor_004783</name>
</gene>
<evidence type="ECO:0000313" key="4">
    <source>
        <dbReference type="Proteomes" id="UP001633002"/>
    </source>
</evidence>
<feature type="compositionally biased region" description="Basic and acidic residues" evidence="2">
    <location>
        <begin position="462"/>
        <end position="474"/>
    </location>
</feature>
<feature type="region of interest" description="Disordered" evidence="2">
    <location>
        <begin position="607"/>
        <end position="701"/>
    </location>
</feature>
<accession>A0ABD3HKL0</accession>
<feature type="compositionally biased region" description="Basic and acidic residues" evidence="2">
    <location>
        <begin position="846"/>
        <end position="862"/>
    </location>
</feature>
<dbReference type="AlphaFoldDB" id="A0ABD3HKL0"/>
<feature type="compositionally biased region" description="Low complexity" evidence="2">
    <location>
        <begin position="103"/>
        <end position="123"/>
    </location>
</feature>
<name>A0ABD3HKL0_9MARC</name>
<feature type="coiled-coil region" evidence="1">
    <location>
        <begin position="307"/>
        <end position="334"/>
    </location>
</feature>
<feature type="compositionally biased region" description="Basic and acidic residues" evidence="2">
    <location>
        <begin position="758"/>
        <end position="768"/>
    </location>
</feature>
<evidence type="ECO:0000256" key="1">
    <source>
        <dbReference type="SAM" id="Coils"/>
    </source>
</evidence>
<feature type="region of interest" description="Disordered" evidence="2">
    <location>
        <begin position="365"/>
        <end position="474"/>
    </location>
</feature>
<dbReference type="EMBL" id="JBJQOH010000003">
    <property type="protein sequence ID" value="KAL3691132.1"/>
    <property type="molecule type" value="Genomic_DNA"/>
</dbReference>
<feature type="compositionally biased region" description="Polar residues" evidence="2">
    <location>
        <begin position="147"/>
        <end position="167"/>
    </location>
</feature>
<feature type="compositionally biased region" description="Low complexity" evidence="2">
    <location>
        <begin position="437"/>
        <end position="461"/>
    </location>
</feature>
<feature type="compositionally biased region" description="Polar residues" evidence="2">
    <location>
        <begin position="416"/>
        <end position="429"/>
    </location>
</feature>
<feature type="compositionally biased region" description="Basic and acidic residues" evidence="2">
    <location>
        <begin position="403"/>
        <end position="414"/>
    </location>
</feature>
<dbReference type="PANTHER" id="PTHR33701:SF2">
    <property type="entry name" value="TRANSMEMBRANE PROTEIN"/>
    <property type="match status" value="1"/>
</dbReference>
<organism evidence="3 4">
    <name type="scientific">Riccia sorocarpa</name>
    <dbReference type="NCBI Taxonomy" id="122646"/>
    <lineage>
        <taxon>Eukaryota</taxon>
        <taxon>Viridiplantae</taxon>
        <taxon>Streptophyta</taxon>
        <taxon>Embryophyta</taxon>
        <taxon>Marchantiophyta</taxon>
        <taxon>Marchantiopsida</taxon>
        <taxon>Marchantiidae</taxon>
        <taxon>Marchantiales</taxon>
        <taxon>Ricciaceae</taxon>
        <taxon>Riccia</taxon>
    </lineage>
</organism>
<feature type="region of interest" description="Disordered" evidence="2">
    <location>
        <begin position="89"/>
        <end position="233"/>
    </location>
</feature>
<comment type="caution">
    <text evidence="3">The sequence shown here is derived from an EMBL/GenBank/DDBJ whole genome shotgun (WGS) entry which is preliminary data.</text>
</comment>
<feature type="compositionally biased region" description="Basic and acidic residues" evidence="2">
    <location>
        <begin position="816"/>
        <end position="826"/>
    </location>
</feature>